<evidence type="ECO:0008006" key="3">
    <source>
        <dbReference type="Google" id="ProtNLM"/>
    </source>
</evidence>
<reference evidence="2" key="1">
    <citation type="submission" date="2025-08" db="UniProtKB">
        <authorList>
            <consortium name="Ensembl"/>
        </authorList>
    </citation>
    <scope>IDENTIFICATION</scope>
</reference>
<dbReference type="InterPro" id="IPR050149">
    <property type="entry name" value="Collagen_superfamily"/>
</dbReference>
<dbReference type="PANTHER" id="PTHR24023">
    <property type="entry name" value="COLLAGEN ALPHA"/>
    <property type="match status" value="1"/>
</dbReference>
<dbReference type="PANTHER" id="PTHR24023:SF1089">
    <property type="entry name" value="COLLAGEN TYPE III, PUTATIVE-RELATED"/>
    <property type="match status" value="1"/>
</dbReference>
<dbReference type="GeneTree" id="ENSGT00940000157248"/>
<evidence type="ECO:0000313" key="2">
    <source>
        <dbReference type="Ensembl" id="ENSPMAP00000005430.1"/>
    </source>
</evidence>
<reference evidence="2" key="2">
    <citation type="submission" date="2025-09" db="UniProtKB">
        <authorList>
            <consortium name="Ensembl"/>
        </authorList>
    </citation>
    <scope>IDENTIFICATION</scope>
</reference>
<dbReference type="GO" id="GO:0031012">
    <property type="term" value="C:extracellular matrix"/>
    <property type="evidence" value="ECO:0007669"/>
    <property type="project" value="TreeGrafter"/>
</dbReference>
<dbReference type="InterPro" id="IPR008160">
    <property type="entry name" value="Collagen"/>
</dbReference>
<dbReference type="OMA" id="EMNRISQ"/>
<name>S4RJP7_PETMA</name>
<dbReference type="Ensembl" id="ENSPMAT00000005450.1">
    <property type="protein sequence ID" value="ENSPMAP00000005430.1"/>
    <property type="gene ID" value="ENSPMAG00000004959.1"/>
</dbReference>
<proteinExistence type="predicted"/>
<dbReference type="STRING" id="7757.ENSPMAP00000005430"/>
<feature type="compositionally biased region" description="Low complexity" evidence="1">
    <location>
        <begin position="7"/>
        <end position="28"/>
    </location>
</feature>
<dbReference type="GO" id="GO:0005615">
    <property type="term" value="C:extracellular space"/>
    <property type="evidence" value="ECO:0007669"/>
    <property type="project" value="TreeGrafter"/>
</dbReference>
<evidence type="ECO:0000256" key="1">
    <source>
        <dbReference type="SAM" id="MobiDB-lite"/>
    </source>
</evidence>
<protein>
    <recommendedName>
        <fullName evidence="3">Collagen IV NC1 domain-containing protein</fullName>
    </recommendedName>
</protein>
<feature type="region of interest" description="Disordered" evidence="1">
    <location>
        <begin position="1"/>
        <end position="118"/>
    </location>
</feature>
<accession>S4RJP7</accession>
<dbReference type="GO" id="GO:0030198">
    <property type="term" value="P:extracellular matrix organization"/>
    <property type="evidence" value="ECO:0007669"/>
    <property type="project" value="TreeGrafter"/>
</dbReference>
<dbReference type="GO" id="GO:0030020">
    <property type="term" value="F:extracellular matrix structural constituent conferring tensile strength"/>
    <property type="evidence" value="ECO:0007669"/>
    <property type="project" value="TreeGrafter"/>
</dbReference>
<dbReference type="AlphaFoldDB" id="S4RJP7"/>
<organism evidence="2">
    <name type="scientific">Petromyzon marinus</name>
    <name type="common">Sea lamprey</name>
    <dbReference type="NCBI Taxonomy" id="7757"/>
    <lineage>
        <taxon>Eukaryota</taxon>
        <taxon>Metazoa</taxon>
        <taxon>Chordata</taxon>
        <taxon>Craniata</taxon>
        <taxon>Vertebrata</taxon>
        <taxon>Cyclostomata</taxon>
        <taxon>Hyperoartia</taxon>
        <taxon>Petromyzontiformes</taxon>
        <taxon>Petromyzontidae</taxon>
        <taxon>Petromyzon</taxon>
    </lineage>
</organism>
<sequence>QGDSGEPGVLGMPGPRGPPGLKGEPGLNGDKGDAGEKGQTGLHGEKGETGSQGMLGPKGDIGPKGSDGPAGYRGPMGKPGKRGKVQGMKGELGPRGPPGLQGVVGPPGPPGRPILPSEGGIDHTIQTAKGERGFPGVPGPPGRCSCPSQGNSLQTRAAGVPYPAVQAIYVVSSQQELELLSLPNTIAFCRDVRSLFFKEPTGWVPIQLAPPHLTGFCGDGTVQEVNGEECDDGNEVGSDACVDCKRAFCGDGHRWDGLEECDSVDLGQQTCATYLPGSYGQLRCTIFCRIDSTACRFFS</sequence>
<dbReference type="HOGENOM" id="CLU_1154006_0_0_1"/>
<dbReference type="Pfam" id="PF01391">
    <property type="entry name" value="Collagen"/>
    <property type="match status" value="1"/>
</dbReference>